<evidence type="ECO:0000313" key="2">
    <source>
        <dbReference type="EMBL" id="CAG7724789.1"/>
    </source>
</evidence>
<feature type="transmembrane region" description="Helical" evidence="1">
    <location>
        <begin position="6"/>
        <end position="24"/>
    </location>
</feature>
<dbReference type="EMBL" id="CAJVCH010114043">
    <property type="protein sequence ID" value="CAG7724789.1"/>
    <property type="molecule type" value="Genomic_DNA"/>
</dbReference>
<evidence type="ECO:0000256" key="1">
    <source>
        <dbReference type="SAM" id="Phobius"/>
    </source>
</evidence>
<dbReference type="InterPro" id="IPR002347">
    <property type="entry name" value="SDR_fam"/>
</dbReference>
<dbReference type="PANTHER" id="PTHR44269:SF1">
    <property type="entry name" value="DEHYDROGENASE_REDUCTASE SDR FAMILY MEMBER 7"/>
    <property type="match status" value="1"/>
</dbReference>
<protein>
    <recommendedName>
        <fullName evidence="4">Dehydrogenase/reductase SDR family member 7</fullName>
    </recommendedName>
</protein>
<dbReference type="PANTHER" id="PTHR44269">
    <property type="entry name" value="DEHYDROGENASE/REDUCTASE SDR FAMILY MEMBER 7-RELATED"/>
    <property type="match status" value="1"/>
</dbReference>
<keyword evidence="1" id="KW-1133">Transmembrane helix</keyword>
<keyword evidence="1" id="KW-0812">Transmembrane</keyword>
<accession>A0A8J2NY80</accession>
<dbReference type="Proteomes" id="UP000708208">
    <property type="component" value="Unassembled WGS sequence"/>
</dbReference>
<feature type="non-terminal residue" evidence="2">
    <location>
        <position position="198"/>
    </location>
</feature>
<evidence type="ECO:0000313" key="3">
    <source>
        <dbReference type="Proteomes" id="UP000708208"/>
    </source>
</evidence>
<sequence length="198" mass="21693">MDFFYLLGLIIALALVSVTVLILVNDSDIVTFLAERLGKDPGTVFKGKVVWLTGASSGIGENIATELAKCGAKIILSARRKEELERVRSDCLKINPLLREKDVLVLPLDMVDLKSHEPALQKILDHFGRLDVLISNAGRYIKGDWHEIDLAVDKELFEVNVFSVVNMNRLVVKHFLQVGGGQIAVLSSTSGKVGVVLS</sequence>
<dbReference type="AlphaFoldDB" id="A0A8J2NY80"/>
<dbReference type="InterPro" id="IPR053011">
    <property type="entry name" value="SDR_family_member_7"/>
</dbReference>
<keyword evidence="1" id="KW-0472">Membrane</keyword>
<keyword evidence="3" id="KW-1185">Reference proteome</keyword>
<evidence type="ECO:0008006" key="4">
    <source>
        <dbReference type="Google" id="ProtNLM"/>
    </source>
</evidence>
<comment type="caution">
    <text evidence="2">The sequence shown here is derived from an EMBL/GenBank/DDBJ whole genome shotgun (WGS) entry which is preliminary data.</text>
</comment>
<gene>
    <name evidence="2" type="ORF">AFUS01_LOCUS13789</name>
</gene>
<reference evidence="2" key="1">
    <citation type="submission" date="2021-06" db="EMBL/GenBank/DDBJ databases">
        <authorList>
            <person name="Hodson N. C."/>
            <person name="Mongue J. A."/>
            <person name="Jaron S. K."/>
        </authorList>
    </citation>
    <scope>NUCLEOTIDE SEQUENCE</scope>
</reference>
<name>A0A8J2NY80_9HEXA</name>
<dbReference type="Pfam" id="PF00106">
    <property type="entry name" value="adh_short"/>
    <property type="match status" value="1"/>
</dbReference>
<dbReference type="OrthoDB" id="47007at2759"/>
<organism evidence="2 3">
    <name type="scientific">Allacma fusca</name>
    <dbReference type="NCBI Taxonomy" id="39272"/>
    <lineage>
        <taxon>Eukaryota</taxon>
        <taxon>Metazoa</taxon>
        <taxon>Ecdysozoa</taxon>
        <taxon>Arthropoda</taxon>
        <taxon>Hexapoda</taxon>
        <taxon>Collembola</taxon>
        <taxon>Symphypleona</taxon>
        <taxon>Sminthuridae</taxon>
        <taxon>Allacma</taxon>
    </lineage>
</organism>
<proteinExistence type="predicted"/>